<evidence type="ECO:0000313" key="2">
    <source>
        <dbReference type="EMBL" id="NMN97328.1"/>
    </source>
</evidence>
<reference evidence="2 3" key="2">
    <citation type="submission" date="2020-06" db="EMBL/GenBank/DDBJ databases">
        <title>Antribacter stalactiti gen. nov., sp. nov., a new member of the family Nacardiaceae isolated from a cave.</title>
        <authorList>
            <person name="Kim I.S."/>
        </authorList>
    </citation>
    <scope>NUCLEOTIDE SEQUENCE [LARGE SCALE GENOMIC DNA]</scope>
    <source>
        <strain evidence="2 3">YC2-7</strain>
    </source>
</reference>
<dbReference type="GO" id="GO:0016853">
    <property type="term" value="F:isomerase activity"/>
    <property type="evidence" value="ECO:0007669"/>
    <property type="project" value="InterPro"/>
</dbReference>
<comment type="caution">
    <text evidence="2">The sequence shown here is derived from an EMBL/GenBank/DDBJ whole genome shotgun (WGS) entry which is preliminary data.</text>
</comment>
<dbReference type="InterPro" id="IPR029045">
    <property type="entry name" value="ClpP/crotonase-like_dom_sf"/>
</dbReference>
<gene>
    <name evidence="2" type="ORF">FGL95_20025</name>
</gene>
<dbReference type="CDD" id="cd06558">
    <property type="entry name" value="crotonase-like"/>
    <property type="match status" value="1"/>
</dbReference>
<dbReference type="NCBIfam" id="NF005699">
    <property type="entry name" value="PRK07509.1"/>
    <property type="match status" value="1"/>
</dbReference>
<dbReference type="Pfam" id="PF00378">
    <property type="entry name" value="ECH_1"/>
    <property type="match status" value="1"/>
</dbReference>
<protein>
    <submittedName>
        <fullName evidence="2">Crotonase/enoyl-CoA hydratase family protein</fullName>
    </submittedName>
</protein>
<keyword evidence="3" id="KW-1185">Reference proteome</keyword>
<evidence type="ECO:0000256" key="1">
    <source>
        <dbReference type="ARBA" id="ARBA00005254"/>
    </source>
</evidence>
<dbReference type="Proteomes" id="UP000535543">
    <property type="component" value="Unassembled WGS sequence"/>
</dbReference>
<evidence type="ECO:0000313" key="3">
    <source>
        <dbReference type="Proteomes" id="UP000535543"/>
    </source>
</evidence>
<dbReference type="PANTHER" id="PTHR43149:SF1">
    <property type="entry name" value="DELTA(3,5)-DELTA(2,4)-DIENOYL-COA ISOMERASE, MITOCHONDRIAL"/>
    <property type="match status" value="1"/>
</dbReference>
<dbReference type="PANTHER" id="PTHR43149">
    <property type="entry name" value="ENOYL-COA HYDRATASE"/>
    <property type="match status" value="1"/>
</dbReference>
<reference evidence="2 3" key="1">
    <citation type="submission" date="2019-05" db="EMBL/GenBank/DDBJ databases">
        <authorList>
            <person name="Lee S.D."/>
        </authorList>
    </citation>
    <scope>NUCLEOTIDE SEQUENCE [LARGE SCALE GENOMIC DNA]</scope>
    <source>
        <strain evidence="2 3">YC2-7</strain>
    </source>
</reference>
<dbReference type="SUPFAM" id="SSF52096">
    <property type="entry name" value="ClpP/crotonase"/>
    <property type="match status" value="1"/>
</dbReference>
<organism evidence="2 3">
    <name type="scientific">Antrihabitans stalactiti</name>
    <dbReference type="NCBI Taxonomy" id="2584121"/>
    <lineage>
        <taxon>Bacteria</taxon>
        <taxon>Bacillati</taxon>
        <taxon>Actinomycetota</taxon>
        <taxon>Actinomycetes</taxon>
        <taxon>Mycobacteriales</taxon>
        <taxon>Nocardiaceae</taxon>
        <taxon>Antrihabitans</taxon>
    </lineage>
</organism>
<dbReference type="RefSeq" id="WP_169590120.1">
    <property type="nucleotide sequence ID" value="NZ_VCQU01000007.1"/>
</dbReference>
<sequence>MSDRITVETVDGIAYATLNRADKMNALDLPMFKELASVPGEIAKDTSVRAVILRGDGPAFCSGLDFAAVSKDQVGQVKGFAKLPVQTTNLYQKACWAWREMPVPVFAVTHGYCFGGGFQLALAADFRFTTADCQFSVMEAKWGLIPDMTGSVTLRELVGMDVAKRLTMTAEIFDGNRAKELGLVTEVGPDPLAAAKVLAAEIATRSPDSVAATKKLFHETWTSSPRSAFWTESELQLRLLLGRNHKIARAAGKAKEIPKWVARTIG</sequence>
<dbReference type="AlphaFoldDB" id="A0A848KHT7"/>
<comment type="similarity">
    <text evidence="1">Belongs to the enoyl-CoA hydratase/isomerase family.</text>
</comment>
<dbReference type="InterPro" id="IPR045002">
    <property type="entry name" value="Ech1-like"/>
</dbReference>
<dbReference type="InterPro" id="IPR001753">
    <property type="entry name" value="Enoyl-CoA_hydra/iso"/>
</dbReference>
<dbReference type="Gene3D" id="3.90.226.10">
    <property type="entry name" value="2-enoyl-CoA Hydratase, Chain A, domain 1"/>
    <property type="match status" value="1"/>
</dbReference>
<accession>A0A848KHT7</accession>
<proteinExistence type="inferred from homology"/>
<dbReference type="EMBL" id="VCQU01000007">
    <property type="protein sequence ID" value="NMN97328.1"/>
    <property type="molecule type" value="Genomic_DNA"/>
</dbReference>
<name>A0A848KHT7_9NOCA</name>